<keyword evidence="3" id="KW-1185">Reference proteome</keyword>
<keyword evidence="1" id="KW-0812">Transmembrane</keyword>
<keyword evidence="1" id="KW-1133">Transmembrane helix</keyword>
<feature type="transmembrane region" description="Helical" evidence="1">
    <location>
        <begin position="121"/>
        <end position="146"/>
    </location>
</feature>
<feature type="transmembrane region" description="Helical" evidence="1">
    <location>
        <begin position="190"/>
        <end position="212"/>
    </location>
</feature>
<feature type="transmembrane region" description="Helical" evidence="1">
    <location>
        <begin position="12"/>
        <end position="33"/>
    </location>
</feature>
<dbReference type="PANTHER" id="PTHR37305:SF2">
    <property type="entry name" value="BACITRACIN TRANSPORT PERMEASE PROTEIN BCRB"/>
    <property type="match status" value="1"/>
</dbReference>
<evidence type="ECO:0000313" key="3">
    <source>
        <dbReference type="Proteomes" id="UP000198882"/>
    </source>
</evidence>
<feature type="transmembrane region" description="Helical" evidence="1">
    <location>
        <begin position="152"/>
        <end position="178"/>
    </location>
</feature>
<dbReference type="RefSeq" id="WP_090305634.1">
    <property type="nucleotide sequence ID" value="NZ_FNFE01000002.1"/>
</dbReference>
<reference evidence="3" key="1">
    <citation type="submission" date="2016-10" db="EMBL/GenBank/DDBJ databases">
        <authorList>
            <person name="Varghese N."/>
            <person name="Submissions S."/>
        </authorList>
    </citation>
    <scope>NUCLEOTIDE SEQUENCE [LARGE SCALE GENOMIC DNA]</scope>
    <source>
        <strain evidence="3">B4,CECT 8067,JCM 17497</strain>
    </source>
</reference>
<feature type="transmembrane region" description="Helical" evidence="1">
    <location>
        <begin position="75"/>
        <end position="94"/>
    </location>
</feature>
<dbReference type="Pfam" id="PF12679">
    <property type="entry name" value="ABC2_membrane_2"/>
    <property type="match status" value="1"/>
</dbReference>
<dbReference type="Proteomes" id="UP000198882">
    <property type="component" value="Unassembled WGS sequence"/>
</dbReference>
<evidence type="ECO:0000256" key="1">
    <source>
        <dbReference type="SAM" id="Phobius"/>
    </source>
</evidence>
<feature type="transmembrane region" description="Helical" evidence="1">
    <location>
        <begin position="232"/>
        <end position="255"/>
    </location>
</feature>
<accession>A0A1G8YJJ7</accession>
<evidence type="ECO:0000313" key="2">
    <source>
        <dbReference type="EMBL" id="SDK02817.1"/>
    </source>
</evidence>
<organism evidence="2 3">
    <name type="scientific">Natronorubrum texcoconense</name>
    <dbReference type="NCBI Taxonomy" id="1095776"/>
    <lineage>
        <taxon>Archaea</taxon>
        <taxon>Methanobacteriati</taxon>
        <taxon>Methanobacteriota</taxon>
        <taxon>Stenosarchaea group</taxon>
        <taxon>Halobacteria</taxon>
        <taxon>Halobacteriales</taxon>
        <taxon>Natrialbaceae</taxon>
        <taxon>Natronorubrum</taxon>
    </lineage>
</organism>
<proteinExistence type="predicted"/>
<name>A0A1G8YJJ7_9EURY</name>
<dbReference type="GO" id="GO:0005886">
    <property type="term" value="C:plasma membrane"/>
    <property type="evidence" value="ECO:0007669"/>
    <property type="project" value="UniProtKB-SubCell"/>
</dbReference>
<dbReference type="OrthoDB" id="204776at2157"/>
<dbReference type="GO" id="GO:0140359">
    <property type="term" value="F:ABC-type transporter activity"/>
    <property type="evidence" value="ECO:0007669"/>
    <property type="project" value="InterPro"/>
</dbReference>
<dbReference type="AlphaFoldDB" id="A0A1G8YJJ7"/>
<protein>
    <submittedName>
        <fullName evidence="2">ABC-2 type transport system permease protein</fullName>
    </submittedName>
</protein>
<gene>
    <name evidence="2" type="ORF">SAMN04515672_2185</name>
</gene>
<keyword evidence="1" id="KW-0472">Membrane</keyword>
<dbReference type="PANTHER" id="PTHR37305">
    <property type="entry name" value="INTEGRAL MEMBRANE PROTEIN-RELATED"/>
    <property type="match status" value="1"/>
</dbReference>
<dbReference type="EMBL" id="FNFE01000002">
    <property type="protein sequence ID" value="SDK02817.1"/>
    <property type="molecule type" value="Genomic_DNA"/>
</dbReference>
<sequence>MTAILRLESRKRVRGSVVLIVVFAVLAALYFSMFPGIQEEMDVFDDAFPEYMFDMFGIEDLHTIEGFIAAELYSFFWSLLLAIYFAYVGAGLIASDVQERRMDLTLSNPVSRESVVLQKVAALWVPLVALNVGVPIIVYVGALVIGESFNPVALAMVHLLSIPYLLVCAGIGVVLSVVVDRVRRARSTALTLVFALWLVDSVSRIDLDYEWIGTLTPSRYYEETDILVHEEYAFLDAGLLLAVFLVLIVVATVVFTRRDI</sequence>
<dbReference type="STRING" id="1095776.SAMN04515672_2185"/>